<dbReference type="AlphaFoldDB" id="A0A8H3KYL5"/>
<dbReference type="PANTHER" id="PTHR24559:SF454">
    <property type="entry name" value="RIBONUCLEASE H"/>
    <property type="match status" value="1"/>
</dbReference>
<dbReference type="OrthoDB" id="2448050at2759"/>
<evidence type="ECO:0000313" key="2">
    <source>
        <dbReference type="Proteomes" id="UP000615446"/>
    </source>
</evidence>
<name>A0A8H3KYL5_9GLOM</name>
<dbReference type="Proteomes" id="UP000615446">
    <property type="component" value="Unassembled WGS sequence"/>
</dbReference>
<reference evidence="1" key="1">
    <citation type="submission" date="2019-10" db="EMBL/GenBank/DDBJ databases">
        <title>Conservation and host-specific expression of non-tandemly repeated heterogenous ribosome RNA gene in arbuscular mycorrhizal fungi.</title>
        <authorList>
            <person name="Maeda T."/>
            <person name="Kobayashi Y."/>
            <person name="Nakagawa T."/>
            <person name="Ezawa T."/>
            <person name="Yamaguchi K."/>
            <person name="Bino T."/>
            <person name="Nishimoto Y."/>
            <person name="Shigenobu S."/>
            <person name="Kawaguchi M."/>
        </authorList>
    </citation>
    <scope>NUCLEOTIDE SEQUENCE</scope>
    <source>
        <strain evidence="1">HR1</strain>
    </source>
</reference>
<dbReference type="PANTHER" id="PTHR24559">
    <property type="entry name" value="TRANSPOSON TY3-I GAG-POL POLYPROTEIN"/>
    <property type="match status" value="1"/>
</dbReference>
<protein>
    <submittedName>
        <fullName evidence="1">Transposon Ty3-I Gag-Pol polyprotein</fullName>
    </submittedName>
</protein>
<dbReference type="InterPro" id="IPR053134">
    <property type="entry name" value="RNA-dir_DNA_polymerase"/>
</dbReference>
<dbReference type="SUPFAM" id="SSF56672">
    <property type="entry name" value="DNA/RNA polymerases"/>
    <property type="match status" value="1"/>
</dbReference>
<dbReference type="EMBL" id="BLAL01000030">
    <property type="protein sequence ID" value="GES77334.1"/>
    <property type="molecule type" value="Genomic_DNA"/>
</dbReference>
<dbReference type="Gene3D" id="3.10.10.10">
    <property type="entry name" value="HIV Type 1 Reverse Transcriptase, subunit A, domain 1"/>
    <property type="match status" value="1"/>
</dbReference>
<organism evidence="1 2">
    <name type="scientific">Rhizophagus clarus</name>
    <dbReference type="NCBI Taxonomy" id="94130"/>
    <lineage>
        <taxon>Eukaryota</taxon>
        <taxon>Fungi</taxon>
        <taxon>Fungi incertae sedis</taxon>
        <taxon>Mucoromycota</taxon>
        <taxon>Glomeromycotina</taxon>
        <taxon>Glomeromycetes</taxon>
        <taxon>Glomerales</taxon>
        <taxon>Glomeraceae</taxon>
        <taxon>Rhizophagus</taxon>
    </lineage>
</organism>
<comment type="caution">
    <text evidence="1">The sequence shown here is derived from an EMBL/GenBank/DDBJ whole genome shotgun (WGS) entry which is preliminary data.</text>
</comment>
<gene>
    <name evidence="1" type="ORF">RCL2_000471700</name>
</gene>
<dbReference type="InterPro" id="IPR043502">
    <property type="entry name" value="DNA/RNA_pol_sf"/>
</dbReference>
<sequence>MIKKQSDENKFEKKMDIGEMSNERKGQIRNLLRKYENIFEYDGEKLEKVSSIKHKIRTKVDQEPILQKRYKKTKKKGKFIKKKIEQLLKMEKIRKSWSPWALPVILAGKKSGNYRFCIDYRKLNAVTKNDAYPLLRL</sequence>
<accession>A0A8H3KYL5</accession>
<proteinExistence type="predicted"/>
<evidence type="ECO:0000313" key="1">
    <source>
        <dbReference type="EMBL" id="GES77334.1"/>
    </source>
</evidence>